<comment type="caution">
    <text evidence="1">The sequence shown here is derived from an EMBL/GenBank/DDBJ whole genome shotgun (WGS) entry which is preliminary data.</text>
</comment>
<name>A0AA38CRW3_TAXCH</name>
<evidence type="ECO:0000313" key="2">
    <source>
        <dbReference type="Proteomes" id="UP000824469"/>
    </source>
</evidence>
<keyword evidence="2" id="KW-1185">Reference proteome</keyword>
<sequence length="132" mass="14879">MINDSGLTFSIGFPILVECATTVLTCRAHFNPDMSELTNVHGELITQLDASTISATLRIPEMDNSMVISQNQAHALFDQDSEKYKARVPKSWLKKPKKRASRLSKALFRDDFNNDLFNFIILLARIMGFPST</sequence>
<proteinExistence type="predicted"/>
<feature type="non-terminal residue" evidence="1">
    <location>
        <position position="132"/>
    </location>
</feature>
<evidence type="ECO:0000313" key="1">
    <source>
        <dbReference type="EMBL" id="KAH9301409.1"/>
    </source>
</evidence>
<dbReference type="AlphaFoldDB" id="A0AA38CRW3"/>
<gene>
    <name evidence="1" type="ORF">KI387_012992</name>
</gene>
<organism evidence="1 2">
    <name type="scientific">Taxus chinensis</name>
    <name type="common">Chinese yew</name>
    <name type="synonym">Taxus wallichiana var. chinensis</name>
    <dbReference type="NCBI Taxonomy" id="29808"/>
    <lineage>
        <taxon>Eukaryota</taxon>
        <taxon>Viridiplantae</taxon>
        <taxon>Streptophyta</taxon>
        <taxon>Embryophyta</taxon>
        <taxon>Tracheophyta</taxon>
        <taxon>Spermatophyta</taxon>
        <taxon>Pinopsida</taxon>
        <taxon>Pinidae</taxon>
        <taxon>Conifers II</taxon>
        <taxon>Cupressales</taxon>
        <taxon>Taxaceae</taxon>
        <taxon>Taxus</taxon>
    </lineage>
</organism>
<reference evidence="1 2" key="1">
    <citation type="journal article" date="2021" name="Nat. Plants">
        <title>The Taxus genome provides insights into paclitaxel biosynthesis.</title>
        <authorList>
            <person name="Xiong X."/>
            <person name="Gou J."/>
            <person name="Liao Q."/>
            <person name="Li Y."/>
            <person name="Zhou Q."/>
            <person name="Bi G."/>
            <person name="Li C."/>
            <person name="Du R."/>
            <person name="Wang X."/>
            <person name="Sun T."/>
            <person name="Guo L."/>
            <person name="Liang H."/>
            <person name="Lu P."/>
            <person name="Wu Y."/>
            <person name="Zhang Z."/>
            <person name="Ro D.K."/>
            <person name="Shang Y."/>
            <person name="Huang S."/>
            <person name="Yan J."/>
        </authorList>
    </citation>
    <scope>NUCLEOTIDE SEQUENCE [LARGE SCALE GENOMIC DNA]</scope>
    <source>
        <strain evidence="1">Ta-2019</strain>
    </source>
</reference>
<protein>
    <submittedName>
        <fullName evidence="1">Uncharacterized protein</fullName>
    </submittedName>
</protein>
<dbReference type="EMBL" id="JAHRHJ020000009">
    <property type="protein sequence ID" value="KAH9301409.1"/>
    <property type="molecule type" value="Genomic_DNA"/>
</dbReference>
<dbReference type="Proteomes" id="UP000824469">
    <property type="component" value="Unassembled WGS sequence"/>
</dbReference>
<accession>A0AA38CRW3</accession>